<comment type="caution">
    <text evidence="4">The sequence shown here is derived from an EMBL/GenBank/DDBJ whole genome shotgun (WGS) entry which is preliminary data.</text>
</comment>
<evidence type="ECO:0000313" key="4">
    <source>
        <dbReference type="EMBL" id="MCP2165399.1"/>
    </source>
</evidence>
<proteinExistence type="inferred from homology"/>
<dbReference type="InterPro" id="IPR011856">
    <property type="entry name" value="tRNA_endonuc-like_dom_sf"/>
</dbReference>
<dbReference type="GO" id="GO:0003676">
    <property type="term" value="F:nucleic acid binding"/>
    <property type="evidence" value="ECO:0007669"/>
    <property type="project" value="InterPro"/>
</dbReference>
<keyword evidence="4" id="KW-0378">Hydrolase</keyword>
<comment type="similarity">
    <text evidence="1 2">Belongs to the UPF0102 family.</text>
</comment>
<dbReference type="CDD" id="cd20736">
    <property type="entry name" value="PoNe_Nuclease"/>
    <property type="match status" value="1"/>
</dbReference>
<dbReference type="InterPro" id="IPR003509">
    <property type="entry name" value="UPF0102_YraN-like"/>
</dbReference>
<dbReference type="Gene3D" id="3.40.1350.10">
    <property type="match status" value="1"/>
</dbReference>
<keyword evidence="5" id="KW-1185">Reference proteome</keyword>
<feature type="region of interest" description="Disordered" evidence="3">
    <location>
        <begin position="1"/>
        <end position="26"/>
    </location>
</feature>
<dbReference type="HAMAP" id="MF_00048">
    <property type="entry name" value="UPF0102"/>
    <property type="match status" value="1"/>
</dbReference>
<dbReference type="NCBIfam" id="NF009154">
    <property type="entry name" value="PRK12497.3-3"/>
    <property type="match status" value="1"/>
</dbReference>
<dbReference type="NCBIfam" id="NF009150">
    <property type="entry name" value="PRK12497.1-3"/>
    <property type="match status" value="1"/>
</dbReference>
<dbReference type="PANTHER" id="PTHR34039:SF1">
    <property type="entry name" value="UPF0102 PROTEIN YRAN"/>
    <property type="match status" value="1"/>
</dbReference>
<dbReference type="PANTHER" id="PTHR34039">
    <property type="entry name" value="UPF0102 PROTEIN YRAN"/>
    <property type="match status" value="1"/>
</dbReference>
<evidence type="ECO:0000313" key="5">
    <source>
        <dbReference type="Proteomes" id="UP001206128"/>
    </source>
</evidence>
<gene>
    <name evidence="4" type="ORF">LX83_002248</name>
</gene>
<keyword evidence="4" id="KW-0540">Nuclease</keyword>
<dbReference type="InterPro" id="IPR011335">
    <property type="entry name" value="Restrct_endonuc-II-like"/>
</dbReference>
<accession>A0AAE3GDJ8</accession>
<reference evidence="4" key="1">
    <citation type="submission" date="2022-06" db="EMBL/GenBank/DDBJ databases">
        <title>Genomic Encyclopedia of Archaeal and Bacterial Type Strains, Phase II (KMG-II): from individual species to whole genera.</title>
        <authorList>
            <person name="Goeker M."/>
        </authorList>
    </citation>
    <scope>NUCLEOTIDE SEQUENCE</scope>
    <source>
        <strain evidence="4">DSM 43935</strain>
    </source>
</reference>
<dbReference type="GO" id="GO:0004519">
    <property type="term" value="F:endonuclease activity"/>
    <property type="evidence" value="ECO:0007669"/>
    <property type="project" value="UniProtKB-KW"/>
</dbReference>
<dbReference type="SUPFAM" id="SSF52980">
    <property type="entry name" value="Restriction endonuclease-like"/>
    <property type="match status" value="1"/>
</dbReference>
<protein>
    <recommendedName>
        <fullName evidence="2">UPF0102 protein LX83_002248</fullName>
    </recommendedName>
</protein>
<dbReference type="EMBL" id="JAMTCK010000004">
    <property type="protein sequence ID" value="MCP2165399.1"/>
    <property type="molecule type" value="Genomic_DNA"/>
</dbReference>
<name>A0AAE3GDJ8_9PSEU</name>
<dbReference type="AlphaFoldDB" id="A0AAE3GDJ8"/>
<evidence type="ECO:0000256" key="1">
    <source>
        <dbReference type="ARBA" id="ARBA00006738"/>
    </source>
</evidence>
<keyword evidence="4" id="KW-0255">Endonuclease</keyword>
<dbReference type="Pfam" id="PF02021">
    <property type="entry name" value="UPF0102"/>
    <property type="match status" value="1"/>
</dbReference>
<dbReference type="Proteomes" id="UP001206128">
    <property type="component" value="Unassembled WGS sequence"/>
</dbReference>
<sequence>MSVAVPVLPPHPAVGQSSERRARGSAASAALGRRGEALAAQYLESQGLVVLSRNWRCREGELDLVATDGVRLVVCEVKTRSSDWQGDPAQAVDRAKLRRLRRLAGRWLTTFRVGWCEIRFDVIAVHWPPSGPIRLRHRRGVS</sequence>
<evidence type="ECO:0000256" key="2">
    <source>
        <dbReference type="HAMAP-Rule" id="MF_00048"/>
    </source>
</evidence>
<evidence type="ECO:0000256" key="3">
    <source>
        <dbReference type="SAM" id="MobiDB-lite"/>
    </source>
</evidence>
<organism evidence="4 5">
    <name type="scientific">Goodfellowiella coeruleoviolacea</name>
    <dbReference type="NCBI Taxonomy" id="334858"/>
    <lineage>
        <taxon>Bacteria</taxon>
        <taxon>Bacillati</taxon>
        <taxon>Actinomycetota</taxon>
        <taxon>Actinomycetes</taxon>
        <taxon>Pseudonocardiales</taxon>
        <taxon>Pseudonocardiaceae</taxon>
        <taxon>Goodfellowiella</taxon>
    </lineage>
</organism>